<evidence type="ECO:0000256" key="1">
    <source>
        <dbReference type="ARBA" id="ARBA00004924"/>
    </source>
</evidence>
<comment type="pathway">
    <text evidence="1">Siderophore biosynthesis.</text>
</comment>
<evidence type="ECO:0000313" key="4">
    <source>
        <dbReference type="EMBL" id="KYG63755.1"/>
    </source>
</evidence>
<evidence type="ECO:0000313" key="5">
    <source>
        <dbReference type="Proteomes" id="UP000075320"/>
    </source>
</evidence>
<evidence type="ECO:0000259" key="2">
    <source>
        <dbReference type="Pfam" id="PF04183"/>
    </source>
</evidence>
<sequence length="584" mass="65747">MSFRADWQKLNIEMIAKSLQELSYEQVLVARRLSGSADQLAPYELSLASGVSYQFQAWTGIWTDLKVQISSIRRNGEVPTSAGQFFIDIQKETGMDDIILANFLEEMHNTLYADQAVLERSLTVTAEEMTAWPGEKIQSVLKGHPKLLLNKGRIGWSAADQDLYGPEKENPVQFLWLAAHKSLCLSGIAADLSFDDILRESFSDQVFKEFKAETARRELYDQDYFFIPVHPWQWQRYLKIQFAADLASGKLHFLGAYGDLYLPQISLRTFSNIARPEKMDIKLPLTILNTSAIRGIPGKYMAQGPSLSADLTRLCRQDADLASTEVLEEKAGVSVKHHLYSQVAGAPYRYQELLGVLWRQSSASKLHPGELAIIAGSLFHRDAQGNSLIGAYIRQSGLSQKEWLRAYFRNVVLPLYHLQAQYGLGLVAHGQNVVIRLKGLVPTGLLLKDFQGDLRMTTTSTALSHDLTRLPANYLIHDLVTGHFVTVLRFISETLKECDGLSEEVFYAILGTELKNYLEEHPHVAKLPHFNDINILAPELLRVLVNKVRFKIGYADSAERPVPMLGENLKNPIYYSLNHSGVIL</sequence>
<dbReference type="Gene3D" id="1.10.510.40">
    <property type="match status" value="1"/>
</dbReference>
<organism evidence="4 5">
    <name type="scientific">Bdellovibrio bacteriovorus</name>
    <dbReference type="NCBI Taxonomy" id="959"/>
    <lineage>
        <taxon>Bacteria</taxon>
        <taxon>Pseudomonadati</taxon>
        <taxon>Bdellovibrionota</taxon>
        <taxon>Bdellovibrionia</taxon>
        <taxon>Bdellovibrionales</taxon>
        <taxon>Pseudobdellovibrionaceae</taxon>
        <taxon>Bdellovibrio</taxon>
    </lineage>
</organism>
<accession>A0A150WJK3</accession>
<dbReference type="EMBL" id="LUKE01000003">
    <property type="protein sequence ID" value="KYG63755.1"/>
    <property type="molecule type" value="Genomic_DNA"/>
</dbReference>
<dbReference type="PANTHER" id="PTHR34384:SF6">
    <property type="entry name" value="STAPHYLOFERRIN B SYNTHASE"/>
    <property type="match status" value="1"/>
</dbReference>
<dbReference type="Gene3D" id="6.10.250.3370">
    <property type="match status" value="1"/>
</dbReference>
<proteinExistence type="predicted"/>
<feature type="domain" description="Aerobactin siderophore biosynthesis IucA/IucC N-terminal" evidence="2">
    <location>
        <begin position="138"/>
        <end position="380"/>
    </location>
</feature>
<reference evidence="4 5" key="1">
    <citation type="submission" date="2016-03" db="EMBL/GenBank/DDBJ databases">
        <authorList>
            <person name="Ploux O."/>
        </authorList>
    </citation>
    <scope>NUCLEOTIDE SEQUENCE [LARGE SCALE GENOMIC DNA]</scope>
    <source>
        <strain evidence="4 5">R0</strain>
    </source>
</reference>
<comment type="caution">
    <text evidence="4">The sequence shown here is derived from an EMBL/GenBank/DDBJ whole genome shotgun (WGS) entry which is preliminary data.</text>
</comment>
<feature type="domain" description="Aerobactin siderophore biosynthesis IucA/IucC-like C-terminal" evidence="3">
    <location>
        <begin position="402"/>
        <end position="529"/>
    </location>
</feature>
<dbReference type="Gene3D" id="3.30.310.280">
    <property type="match status" value="1"/>
</dbReference>
<dbReference type="InterPro" id="IPR037455">
    <property type="entry name" value="LucA/IucC-like"/>
</dbReference>
<dbReference type="InterPro" id="IPR007310">
    <property type="entry name" value="Aerobactin_biosyn_IucA/IucC_N"/>
</dbReference>
<evidence type="ECO:0000259" key="3">
    <source>
        <dbReference type="Pfam" id="PF06276"/>
    </source>
</evidence>
<dbReference type="Pfam" id="PF06276">
    <property type="entry name" value="FhuF"/>
    <property type="match status" value="1"/>
</dbReference>
<dbReference type="GO" id="GO:0019290">
    <property type="term" value="P:siderophore biosynthetic process"/>
    <property type="evidence" value="ECO:0007669"/>
    <property type="project" value="InterPro"/>
</dbReference>
<gene>
    <name evidence="4" type="ORF">AZI86_13095</name>
</gene>
<dbReference type="OrthoDB" id="5287537at2"/>
<dbReference type="RefSeq" id="WP_061835649.1">
    <property type="nucleotide sequence ID" value="NZ_LUKE01000003.1"/>
</dbReference>
<dbReference type="AlphaFoldDB" id="A0A150WJK3"/>
<name>A0A150WJK3_BDEBC</name>
<dbReference type="Proteomes" id="UP000075320">
    <property type="component" value="Unassembled WGS sequence"/>
</dbReference>
<protein>
    <submittedName>
        <fullName evidence="4">Siderophore biosynthesis protein IucC</fullName>
    </submittedName>
</protein>
<dbReference type="GO" id="GO:0016881">
    <property type="term" value="F:acid-amino acid ligase activity"/>
    <property type="evidence" value="ECO:0007669"/>
    <property type="project" value="UniProtKB-ARBA"/>
</dbReference>
<dbReference type="PANTHER" id="PTHR34384">
    <property type="entry name" value="L-2,3-DIAMINOPROPANOATE--CITRATE LIGASE"/>
    <property type="match status" value="1"/>
</dbReference>
<dbReference type="InterPro" id="IPR022770">
    <property type="entry name" value="IucA/IucC-like_C"/>
</dbReference>
<dbReference type="Pfam" id="PF04183">
    <property type="entry name" value="IucA_IucC"/>
    <property type="match status" value="1"/>
</dbReference>
<keyword evidence="5" id="KW-1185">Reference proteome</keyword>